<keyword evidence="3" id="KW-1185">Reference proteome</keyword>
<keyword evidence="1" id="KW-1133">Transmembrane helix</keyword>
<dbReference type="RefSeq" id="WP_234867770.1">
    <property type="nucleotide sequence ID" value="NZ_JAKEVY010000005.1"/>
</dbReference>
<proteinExistence type="predicted"/>
<organism evidence="2 3">
    <name type="scientific">Flavihumibacter fluminis</name>
    <dbReference type="NCBI Taxonomy" id="2909236"/>
    <lineage>
        <taxon>Bacteria</taxon>
        <taxon>Pseudomonadati</taxon>
        <taxon>Bacteroidota</taxon>
        <taxon>Chitinophagia</taxon>
        <taxon>Chitinophagales</taxon>
        <taxon>Chitinophagaceae</taxon>
        <taxon>Flavihumibacter</taxon>
    </lineage>
</organism>
<evidence type="ECO:0000313" key="2">
    <source>
        <dbReference type="EMBL" id="MCF1716504.1"/>
    </source>
</evidence>
<reference evidence="2 3" key="1">
    <citation type="submission" date="2022-01" db="EMBL/GenBank/DDBJ databases">
        <title>Flavihumibacter sp. nov., isolated from sediment of a river.</title>
        <authorList>
            <person name="Liu H."/>
        </authorList>
    </citation>
    <scope>NUCLEOTIDE SEQUENCE [LARGE SCALE GENOMIC DNA]</scope>
    <source>
        <strain evidence="2 3">RY-1</strain>
    </source>
</reference>
<feature type="transmembrane region" description="Helical" evidence="1">
    <location>
        <begin position="108"/>
        <end position="129"/>
    </location>
</feature>
<accession>A0ABS9BLC5</accession>
<keyword evidence="1" id="KW-0472">Membrane</keyword>
<name>A0ABS9BLC5_9BACT</name>
<evidence type="ECO:0000256" key="1">
    <source>
        <dbReference type="SAM" id="Phobius"/>
    </source>
</evidence>
<feature type="transmembrane region" description="Helical" evidence="1">
    <location>
        <begin position="77"/>
        <end position="96"/>
    </location>
</feature>
<sequence length="131" mass="15242">MIQQIQIVGIALIMLALLHLIFPRYFNWKKELAGLSIINREMMIVHTFFIALTVLLMGVLCISSANELTETTLGKRLAAGIGLFWFIRWIVQFTGYSSVNWKGKRFETAVHVFFSLFWTYVTVLFWWVAFS</sequence>
<protein>
    <submittedName>
        <fullName evidence="2">Uncharacterized protein</fullName>
    </submittedName>
</protein>
<dbReference type="Proteomes" id="UP001200145">
    <property type="component" value="Unassembled WGS sequence"/>
</dbReference>
<evidence type="ECO:0000313" key="3">
    <source>
        <dbReference type="Proteomes" id="UP001200145"/>
    </source>
</evidence>
<keyword evidence="1" id="KW-0812">Transmembrane</keyword>
<comment type="caution">
    <text evidence="2">The sequence shown here is derived from an EMBL/GenBank/DDBJ whole genome shotgun (WGS) entry which is preliminary data.</text>
</comment>
<feature type="transmembrane region" description="Helical" evidence="1">
    <location>
        <begin position="6"/>
        <end position="22"/>
    </location>
</feature>
<feature type="transmembrane region" description="Helical" evidence="1">
    <location>
        <begin position="43"/>
        <end position="65"/>
    </location>
</feature>
<gene>
    <name evidence="2" type="ORF">L0U88_17820</name>
</gene>
<dbReference type="EMBL" id="JAKEVY010000005">
    <property type="protein sequence ID" value="MCF1716504.1"/>
    <property type="molecule type" value="Genomic_DNA"/>
</dbReference>